<keyword evidence="3" id="KW-1185">Reference proteome</keyword>
<dbReference type="EMBL" id="CAJVRL010000039">
    <property type="protein sequence ID" value="CAG8951033.1"/>
    <property type="molecule type" value="Genomic_DNA"/>
</dbReference>
<evidence type="ECO:0000256" key="1">
    <source>
        <dbReference type="SAM" id="MobiDB-lite"/>
    </source>
</evidence>
<comment type="caution">
    <text evidence="2">The sequence shown here is derived from an EMBL/GenBank/DDBJ whole genome shotgun (WGS) entry which is preliminary data.</text>
</comment>
<dbReference type="OrthoDB" id="10403442at2759"/>
<feature type="compositionally biased region" description="Basic and acidic residues" evidence="1">
    <location>
        <begin position="273"/>
        <end position="291"/>
    </location>
</feature>
<feature type="compositionally biased region" description="Polar residues" evidence="1">
    <location>
        <begin position="373"/>
        <end position="384"/>
    </location>
</feature>
<feature type="compositionally biased region" description="Low complexity" evidence="1">
    <location>
        <begin position="51"/>
        <end position="60"/>
    </location>
</feature>
<gene>
    <name evidence="2" type="ORF">HYFRA_00006430</name>
</gene>
<protein>
    <submittedName>
        <fullName evidence="2">Uncharacterized protein</fullName>
    </submittedName>
</protein>
<name>A0A9N9KQ45_9HELO</name>
<feature type="region of interest" description="Disordered" evidence="1">
    <location>
        <begin position="51"/>
        <end position="74"/>
    </location>
</feature>
<dbReference type="AlphaFoldDB" id="A0A9N9KQ45"/>
<sequence length="432" mass="49037">MEAQDQDADNAEDWERGNMSVVSLDGIDYERPQMDVKLWTRVKESLTSSFSRLGRSYSSRRGSETKSTESTYGRSVIGQRSGELTTTNRLPFIDPHSQNGTFNSKNKAVLKVEGSMQQKDFMPLHDPFSGKAQTTMSPPTNKTRSKAFEAIRNMAGRRTLTSPPDLQKSDWVVEGDSSHNMDKDVRGGTRKEPRHAHVTDSYQHDQVLDDSHPNPGSFLKSRSSEINMGSIIGKSRGGKSVGSGHHDHQNHHLSPRTRRRVRSSKTSYTGARQTEKIFEHLERNETRRLSHDSFVPAAPEPLPVEWPHRARHHYEVEDDNFVPAAPEPLPLKGESEKHSPGVGRQRILDEEMDMQARRGSGRRRRVERKAEADQSTTERPTNKSSQDDRKRSEVIHGGKRGPSENVLRRRAERAQEGKAKDYNVTERTKYWG</sequence>
<evidence type="ECO:0000313" key="2">
    <source>
        <dbReference type="EMBL" id="CAG8951033.1"/>
    </source>
</evidence>
<feature type="compositionally biased region" description="Basic and acidic residues" evidence="1">
    <location>
        <begin position="385"/>
        <end position="396"/>
    </location>
</feature>
<accession>A0A9N9KQ45</accession>
<feature type="region of interest" description="Disordered" evidence="1">
    <location>
        <begin position="318"/>
        <end position="432"/>
    </location>
</feature>
<organism evidence="2 3">
    <name type="scientific">Hymenoscyphus fraxineus</name>
    <dbReference type="NCBI Taxonomy" id="746836"/>
    <lineage>
        <taxon>Eukaryota</taxon>
        <taxon>Fungi</taxon>
        <taxon>Dikarya</taxon>
        <taxon>Ascomycota</taxon>
        <taxon>Pezizomycotina</taxon>
        <taxon>Leotiomycetes</taxon>
        <taxon>Helotiales</taxon>
        <taxon>Helotiaceae</taxon>
        <taxon>Hymenoscyphus</taxon>
    </lineage>
</organism>
<feature type="compositionally biased region" description="Basic residues" evidence="1">
    <location>
        <begin position="248"/>
        <end position="263"/>
    </location>
</feature>
<evidence type="ECO:0000313" key="3">
    <source>
        <dbReference type="Proteomes" id="UP000696280"/>
    </source>
</evidence>
<proteinExistence type="predicted"/>
<feature type="compositionally biased region" description="Basic and acidic residues" evidence="1">
    <location>
        <begin position="406"/>
        <end position="432"/>
    </location>
</feature>
<feature type="compositionally biased region" description="Basic and acidic residues" evidence="1">
    <location>
        <begin position="176"/>
        <end position="212"/>
    </location>
</feature>
<feature type="region of interest" description="Disordered" evidence="1">
    <location>
        <begin position="159"/>
        <end position="303"/>
    </location>
</feature>
<dbReference type="Proteomes" id="UP000696280">
    <property type="component" value="Unassembled WGS sequence"/>
</dbReference>
<reference evidence="2" key="1">
    <citation type="submission" date="2021-07" db="EMBL/GenBank/DDBJ databases">
        <authorList>
            <person name="Durling M."/>
        </authorList>
    </citation>
    <scope>NUCLEOTIDE SEQUENCE</scope>
</reference>